<feature type="compositionally biased region" description="Low complexity" evidence="1">
    <location>
        <begin position="1"/>
        <end position="31"/>
    </location>
</feature>
<proteinExistence type="predicted"/>
<feature type="region of interest" description="Disordered" evidence="1">
    <location>
        <begin position="1"/>
        <end position="42"/>
    </location>
</feature>
<sequence length="476" mass="51695">MWPLGRMRPFSPRPAMARSPRGPGRPPATGRLLAPERLQHPSPSLRARWRSRLAPAPASAASPCLPEVHDAKVVDLLRAMPFMPFESACLTSLTGLKMYPGKIAASGGLKDIEEYVDKLQSTDSLLKQLCDSIKVAARDLLRAVKQSETDLKKDRANQQKKEQATRDAAAKVMERREMPRLSSVKDSLCFKLNLTEAGHPSVQAMTEEAWGAAKAKSPDAFYSEPRLLQNPRALVDLCAAGPPEDASPRAVFATALGRCKDAFPLQTEALRSGKIVAPVLGPMGRSEVAKAFAQYVGENEKVSSRLPAYAGLANRMHMYGSLADAIHFGTEANFMATLWFQKCGTTRFLMVSPTSVKGMSEGNLTWDTLRHAIKDMAEKDAKAYHSKGFEIFTAVVEPNMMLMVPAGWVIATASVVQAREDQVAVQATFLPKICAKSAAATLQCAKAFNPPAASLKVIDTLLDVCTMAQDEQEAAI</sequence>
<gene>
    <name evidence="2" type="ORF">PCOR1329_LOCUS5072</name>
</gene>
<name>A0ABN9PQI5_9DINO</name>
<comment type="caution">
    <text evidence="2">The sequence shown here is derived from an EMBL/GenBank/DDBJ whole genome shotgun (WGS) entry which is preliminary data.</text>
</comment>
<dbReference type="Proteomes" id="UP001189429">
    <property type="component" value="Unassembled WGS sequence"/>
</dbReference>
<evidence type="ECO:0000313" key="3">
    <source>
        <dbReference type="Proteomes" id="UP001189429"/>
    </source>
</evidence>
<organism evidence="2 3">
    <name type="scientific">Prorocentrum cordatum</name>
    <dbReference type="NCBI Taxonomy" id="2364126"/>
    <lineage>
        <taxon>Eukaryota</taxon>
        <taxon>Sar</taxon>
        <taxon>Alveolata</taxon>
        <taxon>Dinophyceae</taxon>
        <taxon>Prorocentrales</taxon>
        <taxon>Prorocentraceae</taxon>
        <taxon>Prorocentrum</taxon>
    </lineage>
</organism>
<reference evidence="2" key="1">
    <citation type="submission" date="2023-10" db="EMBL/GenBank/DDBJ databases">
        <authorList>
            <person name="Chen Y."/>
            <person name="Shah S."/>
            <person name="Dougan E. K."/>
            <person name="Thang M."/>
            <person name="Chan C."/>
        </authorList>
    </citation>
    <scope>NUCLEOTIDE SEQUENCE [LARGE SCALE GENOMIC DNA]</scope>
</reference>
<keyword evidence="3" id="KW-1185">Reference proteome</keyword>
<evidence type="ECO:0000256" key="1">
    <source>
        <dbReference type="SAM" id="MobiDB-lite"/>
    </source>
</evidence>
<evidence type="ECO:0000313" key="2">
    <source>
        <dbReference type="EMBL" id="CAK0795388.1"/>
    </source>
</evidence>
<dbReference type="EMBL" id="CAUYUJ010001328">
    <property type="protein sequence ID" value="CAK0795388.1"/>
    <property type="molecule type" value="Genomic_DNA"/>
</dbReference>
<accession>A0ABN9PQI5</accession>
<protein>
    <submittedName>
        <fullName evidence="2">Uncharacterized protein</fullName>
    </submittedName>
</protein>
<feature type="region of interest" description="Disordered" evidence="1">
    <location>
        <begin position="147"/>
        <end position="166"/>
    </location>
</feature>